<accession>A0A346J4M8</accession>
<proteinExistence type="predicted"/>
<name>A0A346J4M8_ECOLX</name>
<gene>
    <name evidence="1" type="ORF">DS732_16870</name>
</gene>
<dbReference type="EMBL" id="CP031546">
    <property type="protein sequence ID" value="AXO07898.1"/>
    <property type="molecule type" value="Genomic_DNA"/>
</dbReference>
<dbReference type="Proteomes" id="UP000256244">
    <property type="component" value="Chromosome"/>
</dbReference>
<protein>
    <submittedName>
        <fullName evidence="1">Uncharacterized protein</fullName>
    </submittedName>
</protein>
<evidence type="ECO:0000313" key="2">
    <source>
        <dbReference type="Proteomes" id="UP000256244"/>
    </source>
</evidence>
<dbReference type="AlphaFoldDB" id="A0A346J4M8"/>
<evidence type="ECO:0000313" key="1">
    <source>
        <dbReference type="EMBL" id="AXO07898.1"/>
    </source>
</evidence>
<sequence length="79" mass="9143">MHVLRLRSLTPVTYLCKLLGIHSLAAFLQLELFRVYSRLFFYCIIPENLFSGSISSASPDNCFLFLIRYPFLLLINKPS</sequence>
<organism evidence="1 2">
    <name type="scientific">Escherichia coli</name>
    <dbReference type="NCBI Taxonomy" id="562"/>
    <lineage>
        <taxon>Bacteria</taxon>
        <taxon>Pseudomonadati</taxon>
        <taxon>Pseudomonadota</taxon>
        <taxon>Gammaproteobacteria</taxon>
        <taxon>Enterobacterales</taxon>
        <taxon>Enterobacteriaceae</taxon>
        <taxon>Escherichia</taxon>
    </lineage>
</organism>
<reference evidence="1 2" key="1">
    <citation type="submission" date="2018-08" db="EMBL/GenBank/DDBJ databases">
        <title>Complete genome sequencing and genomic characterization of five Escherichia coli strains co-producing MCR-1 and ESBLs from different origins in China.</title>
        <authorList>
            <person name="Bai L."/>
        </authorList>
    </citation>
    <scope>NUCLEOTIDE SEQUENCE [LARGE SCALE GENOMIC DNA]</scope>
    <source>
        <strain evidence="2">cq9</strain>
    </source>
</reference>